<dbReference type="InterPro" id="IPR038084">
    <property type="entry name" value="PduO/GlcC-like_sf"/>
</dbReference>
<sequence length="154" mass="16715">MDIETLKSQEETLVWPQFTASDALDLGQTLLVMARKDALPVVINIRTPTQTLFHVALPGATPLNDLWARRKSATVLTYHLSSLHVGERMRASGRTLADDGLDPAHHADHGGSFPIRLQNGLVVAAVTVSGLPQRDDHALVVKALAWRLTDAATI</sequence>
<gene>
    <name evidence="1" type="ORF">SAMN05216227_100657</name>
</gene>
<evidence type="ECO:0000313" key="2">
    <source>
        <dbReference type="Proteomes" id="UP000183002"/>
    </source>
</evidence>
<organism evidence="1 2">
    <name type="scientific">Pseudorhodobacter antarcticus</name>
    <dbReference type="NCBI Taxonomy" id="1077947"/>
    <lineage>
        <taxon>Bacteria</taxon>
        <taxon>Pseudomonadati</taxon>
        <taxon>Pseudomonadota</taxon>
        <taxon>Alphaproteobacteria</taxon>
        <taxon>Rhodobacterales</taxon>
        <taxon>Paracoccaceae</taxon>
        <taxon>Pseudorhodobacter</taxon>
    </lineage>
</organism>
<dbReference type="Gene3D" id="3.30.450.150">
    <property type="entry name" value="Haem-degrading domain"/>
    <property type="match status" value="1"/>
</dbReference>
<proteinExistence type="predicted"/>
<dbReference type="PANTHER" id="PTHR28255:SF1">
    <property type="entry name" value="UPF0303 PROTEIN YBR137W"/>
    <property type="match status" value="1"/>
</dbReference>
<dbReference type="EMBL" id="FOCO01000006">
    <property type="protein sequence ID" value="SEN01715.1"/>
    <property type="molecule type" value="Genomic_DNA"/>
</dbReference>
<dbReference type="InterPro" id="IPR010371">
    <property type="entry name" value="YBR137W-like"/>
</dbReference>
<protein>
    <submittedName>
        <fullName evidence="1">Uncharacterized protein, UPF0303 family</fullName>
    </submittedName>
</protein>
<dbReference type="InterPro" id="IPR005624">
    <property type="entry name" value="PduO/GlcC-like"/>
</dbReference>
<evidence type="ECO:0000313" key="1">
    <source>
        <dbReference type="EMBL" id="SEN01715.1"/>
    </source>
</evidence>
<name>A0A1H8D3G6_9RHOB</name>
<dbReference type="AlphaFoldDB" id="A0A1H8D3G6"/>
<dbReference type="SUPFAM" id="SSF143744">
    <property type="entry name" value="GlcG-like"/>
    <property type="match status" value="1"/>
</dbReference>
<dbReference type="Proteomes" id="UP000183002">
    <property type="component" value="Unassembled WGS sequence"/>
</dbReference>
<dbReference type="RefSeq" id="WP_050518439.1">
    <property type="nucleotide sequence ID" value="NZ_FOCO01000006.1"/>
</dbReference>
<dbReference type="Pfam" id="PF03928">
    <property type="entry name" value="HbpS-like"/>
    <property type="match status" value="1"/>
</dbReference>
<dbReference type="NCBIfam" id="NF002696">
    <property type="entry name" value="PRK02487.1-5"/>
    <property type="match status" value="1"/>
</dbReference>
<accession>A0A1H8D3G6</accession>
<reference evidence="1 2" key="1">
    <citation type="submission" date="2016-10" db="EMBL/GenBank/DDBJ databases">
        <authorList>
            <person name="de Groot N.N."/>
        </authorList>
    </citation>
    <scope>NUCLEOTIDE SEQUENCE [LARGE SCALE GENOMIC DNA]</scope>
    <source>
        <strain evidence="1 2">CGMCC 1.10836</strain>
    </source>
</reference>
<dbReference type="STRING" id="1077947.SAMN05216227_100657"/>
<dbReference type="PANTHER" id="PTHR28255">
    <property type="match status" value="1"/>
</dbReference>
<dbReference type="OrthoDB" id="9815315at2"/>
<dbReference type="PIRSF" id="PIRSF008757">
    <property type="entry name" value="UCP008757"/>
    <property type="match status" value="1"/>
</dbReference>
<keyword evidence="2" id="KW-1185">Reference proteome</keyword>